<dbReference type="Gene3D" id="3.40.109.10">
    <property type="entry name" value="NADH Oxidase"/>
    <property type="match status" value="1"/>
</dbReference>
<dbReference type="EMBL" id="BARV01018780">
    <property type="protein sequence ID" value="GAI23562.1"/>
    <property type="molecule type" value="Genomic_DNA"/>
</dbReference>
<gene>
    <name evidence="1" type="ORF">S06H3_31691</name>
</gene>
<dbReference type="GO" id="GO:0016491">
    <property type="term" value="F:oxidoreductase activity"/>
    <property type="evidence" value="ECO:0007669"/>
    <property type="project" value="InterPro"/>
</dbReference>
<accession>X1LW04</accession>
<evidence type="ECO:0000313" key="1">
    <source>
        <dbReference type="EMBL" id="GAI23562.1"/>
    </source>
</evidence>
<evidence type="ECO:0008006" key="2">
    <source>
        <dbReference type="Google" id="ProtNLM"/>
    </source>
</evidence>
<protein>
    <recommendedName>
        <fullName evidence="2">Nitroreductase domain-containing protein</fullName>
    </recommendedName>
</protein>
<organism evidence="1">
    <name type="scientific">marine sediment metagenome</name>
    <dbReference type="NCBI Taxonomy" id="412755"/>
    <lineage>
        <taxon>unclassified sequences</taxon>
        <taxon>metagenomes</taxon>
        <taxon>ecological metagenomes</taxon>
    </lineage>
</organism>
<name>X1LW04_9ZZZZ</name>
<reference evidence="1" key="1">
    <citation type="journal article" date="2014" name="Front. Microbiol.">
        <title>High frequency of phylogenetically diverse reductive dehalogenase-homologous genes in deep subseafloor sedimentary metagenomes.</title>
        <authorList>
            <person name="Kawai M."/>
            <person name="Futagami T."/>
            <person name="Toyoda A."/>
            <person name="Takaki Y."/>
            <person name="Nishi S."/>
            <person name="Hori S."/>
            <person name="Arai W."/>
            <person name="Tsubouchi T."/>
            <person name="Morono Y."/>
            <person name="Uchiyama I."/>
            <person name="Ito T."/>
            <person name="Fujiyama A."/>
            <person name="Inagaki F."/>
            <person name="Takami H."/>
        </authorList>
    </citation>
    <scope>NUCLEOTIDE SEQUENCE</scope>
    <source>
        <strain evidence="1">Expedition CK06-06</strain>
    </source>
</reference>
<feature type="non-terminal residue" evidence="1">
    <location>
        <position position="1"/>
    </location>
</feature>
<sequence length="35" mass="3728">GTCAIVAYQQDKLDEFIGVDGDNEVSLYVAPVGKL</sequence>
<proteinExistence type="predicted"/>
<dbReference type="InterPro" id="IPR000415">
    <property type="entry name" value="Nitroreductase-like"/>
</dbReference>
<comment type="caution">
    <text evidence="1">The sequence shown here is derived from an EMBL/GenBank/DDBJ whole genome shotgun (WGS) entry which is preliminary data.</text>
</comment>
<dbReference type="AlphaFoldDB" id="X1LW04"/>